<dbReference type="PANTHER" id="PTHR36447:SF1">
    <property type="entry name" value="BETA-GALACTOSIDASE GANA"/>
    <property type="match status" value="1"/>
</dbReference>
<dbReference type="PIRSF" id="PIRSF001084">
    <property type="entry name" value="B-galactosidase"/>
    <property type="match status" value="1"/>
</dbReference>
<comment type="catalytic activity">
    <reaction evidence="1 6">
        <text>Hydrolysis of terminal non-reducing beta-D-galactose residues in beta-D-galactosides.</text>
        <dbReference type="EC" id="3.2.1.23"/>
    </reaction>
</comment>
<evidence type="ECO:0000259" key="12">
    <source>
        <dbReference type="Pfam" id="PF08533"/>
    </source>
</evidence>
<dbReference type="GO" id="GO:0009341">
    <property type="term" value="C:beta-galactosidase complex"/>
    <property type="evidence" value="ECO:0007669"/>
    <property type="project" value="InterPro"/>
</dbReference>
<evidence type="ECO:0000313" key="14">
    <source>
        <dbReference type="Proteomes" id="UP000199671"/>
    </source>
</evidence>
<dbReference type="InterPro" id="IPR017853">
    <property type="entry name" value="GH"/>
</dbReference>
<dbReference type="EC" id="3.2.1.23" evidence="3 6"/>
<evidence type="ECO:0000256" key="1">
    <source>
        <dbReference type="ARBA" id="ARBA00001412"/>
    </source>
</evidence>
<evidence type="ECO:0000256" key="7">
    <source>
        <dbReference type="PIRSR" id="PIRSR001084-1"/>
    </source>
</evidence>
<dbReference type="InterPro" id="IPR013739">
    <property type="entry name" value="Beta_galactosidase_C"/>
</dbReference>
<feature type="binding site" evidence="8">
    <location>
        <position position="147"/>
    </location>
    <ligand>
        <name>substrate</name>
    </ligand>
</feature>
<dbReference type="EMBL" id="FNHU01000024">
    <property type="protein sequence ID" value="SDN31603.1"/>
    <property type="molecule type" value="Genomic_DNA"/>
</dbReference>
<evidence type="ECO:0000256" key="9">
    <source>
        <dbReference type="PIRSR" id="PIRSR001084-3"/>
    </source>
</evidence>
<feature type="binding site" evidence="9">
    <location>
        <position position="155"/>
    </location>
    <ligand>
        <name>Zn(2+)</name>
        <dbReference type="ChEBI" id="CHEBI:29105"/>
    </ligand>
</feature>
<dbReference type="OrthoDB" id="9800974at2"/>
<dbReference type="Gene3D" id="2.60.40.1180">
    <property type="entry name" value="Golgi alpha-mannosidase II"/>
    <property type="match status" value="1"/>
</dbReference>
<dbReference type="CDD" id="cd03143">
    <property type="entry name" value="A4_beta-galactosidase_middle_domain"/>
    <property type="match status" value="1"/>
</dbReference>
<organism evidence="13 14">
    <name type="scientific">Actinomyces ruminicola</name>
    <dbReference type="NCBI Taxonomy" id="332524"/>
    <lineage>
        <taxon>Bacteria</taxon>
        <taxon>Bacillati</taxon>
        <taxon>Actinomycetota</taxon>
        <taxon>Actinomycetes</taxon>
        <taxon>Actinomycetales</taxon>
        <taxon>Actinomycetaceae</taxon>
        <taxon>Actinomyces</taxon>
    </lineage>
</organism>
<evidence type="ECO:0000256" key="8">
    <source>
        <dbReference type="PIRSR" id="PIRSR001084-2"/>
    </source>
</evidence>
<evidence type="ECO:0000256" key="6">
    <source>
        <dbReference type="PIRNR" id="PIRNR001084"/>
    </source>
</evidence>
<evidence type="ECO:0000256" key="3">
    <source>
        <dbReference type="ARBA" id="ARBA00012756"/>
    </source>
</evidence>
<proteinExistence type="inferred from homology"/>
<dbReference type="RefSeq" id="WP_092613199.1">
    <property type="nucleotide sequence ID" value="NZ_FNHU01000024.1"/>
</dbReference>
<dbReference type="Pfam" id="PF08532">
    <property type="entry name" value="Glyco_hydro_42M"/>
    <property type="match status" value="1"/>
</dbReference>
<reference evidence="13 14" key="1">
    <citation type="submission" date="2016-10" db="EMBL/GenBank/DDBJ databases">
        <authorList>
            <person name="de Groot N.N."/>
        </authorList>
    </citation>
    <scope>NUCLEOTIDE SEQUENCE [LARGE SCALE GENOMIC DNA]</scope>
    <source>
        <strain evidence="13 14">KPR-7B</strain>
    </source>
</reference>
<keyword evidence="4 6" id="KW-0378">Hydrolase</keyword>
<feature type="active site" description="Nucleophile" evidence="7">
    <location>
        <position position="306"/>
    </location>
</feature>
<evidence type="ECO:0000256" key="5">
    <source>
        <dbReference type="ARBA" id="ARBA00023295"/>
    </source>
</evidence>
<evidence type="ECO:0000256" key="2">
    <source>
        <dbReference type="ARBA" id="ARBA00005940"/>
    </source>
</evidence>
<dbReference type="Pfam" id="PF08533">
    <property type="entry name" value="Glyco_hydro_42C"/>
    <property type="match status" value="1"/>
</dbReference>
<name>A0A1H0AF23_9ACTO</name>
<evidence type="ECO:0000259" key="11">
    <source>
        <dbReference type="Pfam" id="PF08532"/>
    </source>
</evidence>
<dbReference type="GO" id="GO:0046872">
    <property type="term" value="F:metal ion binding"/>
    <property type="evidence" value="ECO:0007669"/>
    <property type="project" value="UniProtKB-KW"/>
</dbReference>
<feature type="domain" description="Glycoside hydrolase family 42 N-terminal" evidence="10">
    <location>
        <begin position="12"/>
        <end position="384"/>
    </location>
</feature>
<dbReference type="InterPro" id="IPR013529">
    <property type="entry name" value="Glyco_hydro_42_N"/>
</dbReference>
<dbReference type="InterPro" id="IPR013738">
    <property type="entry name" value="Beta_galactosidase_Trimer"/>
</dbReference>
<evidence type="ECO:0000256" key="4">
    <source>
        <dbReference type="ARBA" id="ARBA00022801"/>
    </source>
</evidence>
<feature type="binding site" evidence="9">
    <location>
        <position position="113"/>
    </location>
    <ligand>
        <name>Zn(2+)</name>
        <dbReference type="ChEBI" id="CHEBI:29105"/>
    </ligand>
</feature>
<evidence type="ECO:0000313" key="13">
    <source>
        <dbReference type="EMBL" id="SDN31603.1"/>
    </source>
</evidence>
<keyword evidence="5 6" id="KW-0326">Glycosidase</keyword>
<dbReference type="GO" id="GO:0006012">
    <property type="term" value="P:galactose metabolic process"/>
    <property type="evidence" value="ECO:0007669"/>
    <property type="project" value="InterPro"/>
</dbReference>
<gene>
    <name evidence="13" type="ORF">SAMN04487766_1247</name>
</gene>
<dbReference type="GO" id="GO:0004565">
    <property type="term" value="F:beta-galactosidase activity"/>
    <property type="evidence" value="ECO:0007669"/>
    <property type="project" value="UniProtKB-EC"/>
</dbReference>
<dbReference type="InterPro" id="IPR003476">
    <property type="entry name" value="Glyco_hydro_42"/>
</dbReference>
<dbReference type="Proteomes" id="UP000199671">
    <property type="component" value="Unassembled WGS sequence"/>
</dbReference>
<comment type="similarity">
    <text evidence="2 6">Belongs to the glycosyl hydrolase 42 family.</text>
</comment>
<dbReference type="Pfam" id="PF02449">
    <property type="entry name" value="Glyco_hydro_42"/>
    <property type="match status" value="1"/>
</dbReference>
<dbReference type="InterPro" id="IPR013780">
    <property type="entry name" value="Glyco_hydro_b"/>
</dbReference>
<dbReference type="AlphaFoldDB" id="A0A1H0AF23"/>
<dbReference type="Gene3D" id="3.20.20.80">
    <property type="entry name" value="Glycosidases"/>
    <property type="match status" value="1"/>
</dbReference>
<protein>
    <recommendedName>
        <fullName evidence="3 6">Beta-galactosidase</fullName>
        <shortName evidence="6">Beta-gal</shortName>
        <ecNumber evidence="3 6">3.2.1.23</ecNumber>
    </recommendedName>
</protein>
<keyword evidence="9" id="KW-0479">Metal-binding</keyword>
<keyword evidence="9" id="KW-0862">Zinc</keyword>
<feature type="active site" description="Proton donor" evidence="7">
    <location>
        <position position="148"/>
    </location>
</feature>
<dbReference type="SUPFAM" id="SSF52317">
    <property type="entry name" value="Class I glutamine amidotransferase-like"/>
    <property type="match status" value="1"/>
</dbReference>
<accession>A0A1H0AF23</accession>
<feature type="domain" description="Beta-galactosidase C-terminal" evidence="12">
    <location>
        <begin position="605"/>
        <end position="662"/>
    </location>
</feature>
<dbReference type="PANTHER" id="PTHR36447">
    <property type="entry name" value="BETA-GALACTOSIDASE GANA"/>
    <property type="match status" value="1"/>
</dbReference>
<dbReference type="SUPFAM" id="SSF51445">
    <property type="entry name" value="(Trans)glycosidases"/>
    <property type="match status" value="1"/>
</dbReference>
<sequence length="663" mass="73574">MHFPGHILHGGDYNPEQWDDATIDSDLAALAAADINTLTLNVFGWAGLQPGPDRFEWDRLDSLMDRVHTHGFGVILATPTAALPPWLVAAEPATMRVDFEGRRHGYGQRHHFCPTSPVFRAYSGNIAEALAKRYHLHPALLAWHIGNEYGGACYCEHCTAGFRRWLLQAHGGLDELNRDWCTQIWSHRFTDIDQIPAPNALTEHWGGPYRSGFPIITLEYKRYMTEQFAACLDTEIRRVRRFDVEHPATTNLMGAYEHLDYFHFARELDVVAWDNYPRTNRAWPEMAFNHSLMRAVSRGKPLWLMEQAPVATTCRDVNPTRPPGVLRRWSLQALAQGADTVLHFQMRTAPAGSEMWFGGVLDHRGRTDTRTYREVTALGRELTRLDDLVGSRVQARAAVLMDWDSWWYGRVVDGFSEHWDLVSQAQGWHEALARHLGGVDITDGRGDLSQYELIVAPSLYLVHDDIVDALRRYVAAGGTLVAGPMSFATAATGRVLIDERVDALLGCEIEERDARKPGEGVQLVLPDGATDTVHHLFEVLRPTGGRVVGTWESGWFAGGAAIIRNEFGEGAVIRLGALLSEAGRRRLVASLIVPSPGHPLAEELEHTSRSGARGTFDIVLNHGQVPLGWTPAGDATDMLTGSRVYAGAPVTIPAGGARVLRRA</sequence>
<feature type="binding site" evidence="9">
    <location>
        <position position="153"/>
    </location>
    <ligand>
        <name>Zn(2+)</name>
        <dbReference type="ChEBI" id="CHEBI:29105"/>
    </ligand>
</feature>
<dbReference type="InterPro" id="IPR029062">
    <property type="entry name" value="Class_I_gatase-like"/>
</dbReference>
<feature type="binding site" evidence="9">
    <location>
        <position position="158"/>
    </location>
    <ligand>
        <name>Zn(2+)</name>
        <dbReference type="ChEBI" id="CHEBI:29105"/>
    </ligand>
</feature>
<dbReference type="Gene3D" id="3.40.50.880">
    <property type="match status" value="1"/>
</dbReference>
<evidence type="ECO:0000259" key="10">
    <source>
        <dbReference type="Pfam" id="PF02449"/>
    </source>
</evidence>
<feature type="domain" description="Beta-galactosidase trimerisation" evidence="11">
    <location>
        <begin position="395"/>
        <end position="592"/>
    </location>
</feature>
<feature type="binding site" evidence="8">
    <location>
        <position position="109"/>
    </location>
    <ligand>
        <name>substrate</name>
    </ligand>
</feature>